<gene>
    <name evidence="10" type="ORF">DFR30_0833</name>
</gene>
<dbReference type="Proteomes" id="UP000295707">
    <property type="component" value="Unassembled WGS sequence"/>
</dbReference>
<dbReference type="InterPro" id="IPR050684">
    <property type="entry name" value="HTH-Siroheme_Decarb"/>
</dbReference>
<evidence type="ECO:0000256" key="3">
    <source>
        <dbReference type="ARBA" id="ARBA00023457"/>
    </source>
</evidence>
<evidence type="ECO:0000256" key="4">
    <source>
        <dbReference type="ARBA" id="ARBA00023465"/>
    </source>
</evidence>
<keyword evidence="1" id="KW-0456">Lyase</keyword>
<keyword evidence="11" id="KW-1185">Reference proteome</keyword>
<feature type="domain" description="Siroheme decarboxylase NirL-like HTH" evidence="9">
    <location>
        <begin position="18"/>
        <end position="64"/>
    </location>
</feature>
<dbReference type="InterPro" id="IPR053953">
    <property type="entry name" value="NirdL-like_HTH"/>
</dbReference>
<evidence type="ECO:0000313" key="10">
    <source>
        <dbReference type="EMBL" id="TCK17599.1"/>
    </source>
</evidence>
<dbReference type="OrthoDB" id="5568033at2"/>
<feature type="domain" description="Siroheme decarboxylase AsnC-like ligand binding" evidence="8">
    <location>
        <begin position="74"/>
        <end position="162"/>
    </location>
</feature>
<comment type="similarity">
    <text evidence="3">Belongs to the Ahb/Nir family.</text>
</comment>
<evidence type="ECO:0000256" key="2">
    <source>
        <dbReference type="ARBA" id="ARBA00023444"/>
    </source>
</evidence>
<evidence type="ECO:0000256" key="1">
    <source>
        <dbReference type="ARBA" id="ARBA00023239"/>
    </source>
</evidence>
<name>A0A4R1HE52_9GAMM</name>
<reference evidence="10 11" key="1">
    <citation type="submission" date="2019-03" db="EMBL/GenBank/DDBJ databases">
        <title>Genomic Encyclopedia of Type Strains, Phase IV (KMG-IV): sequencing the most valuable type-strain genomes for metagenomic binning, comparative biology and taxonomic classification.</title>
        <authorList>
            <person name="Goeker M."/>
        </authorList>
    </citation>
    <scope>NUCLEOTIDE SEQUENCE [LARGE SCALE GENOMIC DNA]</scope>
    <source>
        <strain evidence="10 11">DSM 19610</strain>
    </source>
</reference>
<evidence type="ECO:0000313" key="11">
    <source>
        <dbReference type="Proteomes" id="UP000295707"/>
    </source>
</evidence>
<comment type="pathway">
    <text evidence="2">Porphyrin-containing compound metabolism.</text>
</comment>
<proteinExistence type="inferred from homology"/>
<comment type="function">
    <text evidence="6">Involved in heme d1 biosynthesis. Catalyzes the decarboxylation of siroheme into didecarboxysiroheme.</text>
</comment>
<dbReference type="Pfam" id="PF17805">
    <property type="entry name" value="AsnC_trans_reg2"/>
    <property type="match status" value="1"/>
</dbReference>
<dbReference type="EC" id="4.1.1.111" evidence="5"/>
<dbReference type="GO" id="GO:0016829">
    <property type="term" value="F:lyase activity"/>
    <property type="evidence" value="ECO:0007669"/>
    <property type="project" value="UniProtKB-KW"/>
</dbReference>
<sequence length="170" mass="19310">MTDSAAHSEIIETPDDLDRRLVLATQAGLPLHARPWHWLATELGVEPEQVMARVQAMLEDGRIRRIGVLPNHYRLGYVANGMSVWDIPDDIIDDVGRQVGQLHSVSHCYQRPRHLPDWPYNLFAMVHGHDRQEVMEEVDAIADLLGERARSHDILFSTRILKKTGLRIGG</sequence>
<evidence type="ECO:0000256" key="6">
    <source>
        <dbReference type="ARBA" id="ARBA00045291"/>
    </source>
</evidence>
<dbReference type="InterPro" id="IPR040523">
    <property type="entry name" value="AsnC_trans_reg2"/>
</dbReference>
<protein>
    <recommendedName>
        <fullName evidence="5">siroheme decarboxylase</fullName>
        <ecNumber evidence="5">4.1.1.111</ecNumber>
    </recommendedName>
</protein>
<evidence type="ECO:0000259" key="9">
    <source>
        <dbReference type="Pfam" id="PF22451"/>
    </source>
</evidence>
<dbReference type="PANTHER" id="PTHR43413">
    <property type="entry name" value="TRANSCRIPTIONAL REGULATOR, ASNC FAMILY"/>
    <property type="match status" value="1"/>
</dbReference>
<evidence type="ECO:0000256" key="7">
    <source>
        <dbReference type="ARBA" id="ARBA00048470"/>
    </source>
</evidence>
<dbReference type="RefSeq" id="WP_132971464.1">
    <property type="nucleotide sequence ID" value="NZ_SMFX01000001.1"/>
</dbReference>
<dbReference type="AlphaFoldDB" id="A0A4R1HE52"/>
<dbReference type="PANTHER" id="PTHR43413:SF1">
    <property type="entry name" value="SIROHEME DECARBOXYLASE NIRL SUBUNIT"/>
    <property type="match status" value="1"/>
</dbReference>
<comment type="caution">
    <text evidence="10">The sequence shown here is derived from an EMBL/GenBank/DDBJ whole genome shotgun (WGS) entry which is preliminary data.</text>
</comment>
<comment type="catalytic activity">
    <reaction evidence="7">
        <text>siroheme + 2 H(+) = 12,18-didecarboxysiroheme + 2 CO2</text>
        <dbReference type="Rhea" id="RHEA:19093"/>
        <dbReference type="ChEBI" id="CHEBI:15378"/>
        <dbReference type="ChEBI" id="CHEBI:16526"/>
        <dbReference type="ChEBI" id="CHEBI:60052"/>
        <dbReference type="ChEBI" id="CHEBI:140497"/>
        <dbReference type="EC" id="4.1.1.111"/>
    </reaction>
</comment>
<evidence type="ECO:0000259" key="8">
    <source>
        <dbReference type="Pfam" id="PF17805"/>
    </source>
</evidence>
<dbReference type="EMBL" id="SMFX01000001">
    <property type="protein sequence ID" value="TCK17599.1"/>
    <property type="molecule type" value="Genomic_DNA"/>
</dbReference>
<organism evidence="10 11">
    <name type="scientific">Thiogranum longum</name>
    <dbReference type="NCBI Taxonomy" id="1537524"/>
    <lineage>
        <taxon>Bacteria</taxon>
        <taxon>Pseudomonadati</taxon>
        <taxon>Pseudomonadota</taxon>
        <taxon>Gammaproteobacteria</taxon>
        <taxon>Chromatiales</taxon>
        <taxon>Ectothiorhodospiraceae</taxon>
        <taxon>Thiogranum</taxon>
    </lineage>
</organism>
<dbReference type="Gene3D" id="3.30.70.3460">
    <property type="match status" value="1"/>
</dbReference>
<evidence type="ECO:0000256" key="5">
    <source>
        <dbReference type="ARBA" id="ARBA00023471"/>
    </source>
</evidence>
<comment type="subunit">
    <text evidence="4">Probably forms a complex composed of NirD, NirL, NirG and NirH. All proteins are required for the total conversion of siroheme to didecarboxysiroheme.</text>
</comment>
<accession>A0A4R1HE52</accession>
<dbReference type="Pfam" id="PF22451">
    <property type="entry name" value="NirdL-like_HTH"/>
    <property type="match status" value="1"/>
</dbReference>